<dbReference type="EMBL" id="JANIIK010000043">
    <property type="protein sequence ID" value="KAJ3605863.1"/>
    <property type="molecule type" value="Genomic_DNA"/>
</dbReference>
<protein>
    <submittedName>
        <fullName evidence="2">Uncharacterized protein</fullName>
    </submittedName>
</protein>
<accession>A0A9Q0IPP2</accession>
<evidence type="ECO:0000256" key="1">
    <source>
        <dbReference type="SAM" id="MobiDB-lite"/>
    </source>
</evidence>
<evidence type="ECO:0000313" key="3">
    <source>
        <dbReference type="Proteomes" id="UP001148018"/>
    </source>
</evidence>
<dbReference type="AlphaFoldDB" id="A0A9Q0IPP2"/>
<dbReference type="Proteomes" id="UP001148018">
    <property type="component" value="Unassembled WGS sequence"/>
</dbReference>
<reference evidence="2" key="1">
    <citation type="submission" date="2022-07" db="EMBL/GenBank/DDBJ databases">
        <title>Chromosome-level genome of Muraenolepis orangiensis.</title>
        <authorList>
            <person name="Kim J."/>
        </authorList>
    </citation>
    <scope>NUCLEOTIDE SEQUENCE</scope>
    <source>
        <strain evidence="2">KU_S4_2022</strain>
        <tissue evidence="2">Muscle</tissue>
    </source>
</reference>
<name>A0A9Q0IPP2_9TELE</name>
<evidence type="ECO:0000313" key="2">
    <source>
        <dbReference type="EMBL" id="KAJ3605863.1"/>
    </source>
</evidence>
<feature type="compositionally biased region" description="Acidic residues" evidence="1">
    <location>
        <begin position="70"/>
        <end position="85"/>
    </location>
</feature>
<feature type="compositionally biased region" description="Acidic residues" evidence="1">
    <location>
        <begin position="93"/>
        <end position="102"/>
    </location>
</feature>
<proteinExistence type="predicted"/>
<gene>
    <name evidence="2" type="ORF">NHX12_027906</name>
</gene>
<organism evidence="2 3">
    <name type="scientific">Muraenolepis orangiensis</name>
    <name type="common">Patagonian moray cod</name>
    <dbReference type="NCBI Taxonomy" id="630683"/>
    <lineage>
        <taxon>Eukaryota</taxon>
        <taxon>Metazoa</taxon>
        <taxon>Chordata</taxon>
        <taxon>Craniata</taxon>
        <taxon>Vertebrata</taxon>
        <taxon>Euteleostomi</taxon>
        <taxon>Actinopterygii</taxon>
        <taxon>Neopterygii</taxon>
        <taxon>Teleostei</taxon>
        <taxon>Neoteleostei</taxon>
        <taxon>Acanthomorphata</taxon>
        <taxon>Zeiogadaria</taxon>
        <taxon>Gadariae</taxon>
        <taxon>Gadiformes</taxon>
        <taxon>Muraenolepidoidei</taxon>
        <taxon>Muraenolepididae</taxon>
        <taxon>Muraenolepis</taxon>
    </lineage>
</organism>
<comment type="caution">
    <text evidence="2">The sequence shown here is derived from an EMBL/GenBank/DDBJ whole genome shotgun (WGS) entry which is preliminary data.</text>
</comment>
<keyword evidence="3" id="KW-1185">Reference proteome</keyword>
<feature type="region of interest" description="Disordered" evidence="1">
    <location>
        <begin position="67"/>
        <end position="102"/>
    </location>
</feature>
<sequence length="102" mass="11208">MLDEDEVDQWMTGADGMVKRGVRKECEGKREAIGGCERQGHGCRRSGACWQFVLSYPDLISAKNLTVEVEGGEEEVEGGEEEEVERGDKEVEGGEEEVEGGE</sequence>